<protein>
    <recommendedName>
        <fullName evidence="4">coproporphyrinogen oxidase</fullName>
        <ecNumber evidence="4">1.3.3.3</ecNumber>
    </recommendedName>
</protein>
<dbReference type="Pfam" id="PF01218">
    <property type="entry name" value="Coprogen_oxidas"/>
    <property type="match status" value="1"/>
</dbReference>
<name>A0A6P6XSQ4_DERPT</name>
<gene>
    <name evidence="9" type="primary">LOC113790967</name>
</gene>
<dbReference type="EC" id="1.3.3.3" evidence="4"/>
<keyword evidence="8" id="KW-1185">Reference proteome</keyword>
<proteinExistence type="inferred from homology"/>
<evidence type="ECO:0000256" key="3">
    <source>
        <dbReference type="ARBA" id="ARBA00011738"/>
    </source>
</evidence>
<sequence length="407" mass="47988">MLHHYSNIHCLASLAICQFTRKCHQIYRKNHSSTMLMMKHKKKTMLAFSFGSFFGLSNSSNDNPYNSNYEFMSESITPKDELLLLAKNGSMRHQFELFVMQVQQEFCQALESMEQKYTDEIDETKIKRFQSDRWLREEGGGGITCIIQDSTVFEKAGVNISVVHGQLPPQAAAQMRSRGKYLSTTEPLKFFATGVSSVIHPRNPNVPTLHFNFRYFEIESNEDKKSNHWWFGGGTDMTPYILDEQDARHFHRQLKQACDKHDLNYYPRFKKWCDDYFHIQHRNERRGIGGLFFDDIDYPDQKRAFAFIKDCAHSLVPSYIPIIERNVRKPYSYNDRQWQLIRRGRYVEFNLIYDRGTKFGLMTPGARYESILMSLPLVARWEYQHQVAENSKESKLMEVLKNPREWV</sequence>
<dbReference type="PANTHER" id="PTHR10755:SF0">
    <property type="entry name" value="OXYGEN-DEPENDENT COPROPORPHYRINOGEN-III OXIDASE, MITOCHONDRIAL"/>
    <property type="match status" value="1"/>
</dbReference>
<dbReference type="GO" id="GO:0005737">
    <property type="term" value="C:cytoplasm"/>
    <property type="evidence" value="ECO:0007669"/>
    <property type="project" value="TreeGrafter"/>
</dbReference>
<dbReference type="PROSITE" id="PS01021">
    <property type="entry name" value="COPROGEN_OXIDASE"/>
    <property type="match status" value="1"/>
</dbReference>
<dbReference type="PANTHER" id="PTHR10755">
    <property type="entry name" value="COPROPORPHYRINOGEN III OXIDASE, MITOCHONDRIAL"/>
    <property type="match status" value="1"/>
</dbReference>
<dbReference type="UniPathway" id="UPA00251">
    <property type="reaction ID" value="UER00322"/>
</dbReference>
<dbReference type="SUPFAM" id="SSF102886">
    <property type="entry name" value="Coproporphyrinogen III oxidase"/>
    <property type="match status" value="1"/>
</dbReference>
<accession>A0A6P6XSQ4</accession>
<evidence type="ECO:0000313" key="8">
    <source>
        <dbReference type="Proteomes" id="UP000515146"/>
    </source>
</evidence>
<dbReference type="PIRSF" id="PIRSF000166">
    <property type="entry name" value="Coproporphyri_ox"/>
    <property type="match status" value="1"/>
</dbReference>
<evidence type="ECO:0000256" key="4">
    <source>
        <dbReference type="ARBA" id="ARBA00012869"/>
    </source>
</evidence>
<dbReference type="PRINTS" id="PR00073">
    <property type="entry name" value="COPRGNOXDASE"/>
</dbReference>
<dbReference type="FunFam" id="3.40.1500.10:FF:000002">
    <property type="entry name" value="oxygen-dependent coproporphyrinogen-III oxidase, mitochondrial"/>
    <property type="match status" value="1"/>
</dbReference>
<evidence type="ECO:0000256" key="2">
    <source>
        <dbReference type="ARBA" id="ARBA00010644"/>
    </source>
</evidence>
<dbReference type="InParanoid" id="A0A6P6XSQ4"/>
<evidence type="ECO:0000313" key="9">
    <source>
        <dbReference type="RefSeq" id="XP_027196477.1"/>
    </source>
</evidence>
<dbReference type="GO" id="GO:0004109">
    <property type="term" value="F:coproporphyrinogen oxidase activity"/>
    <property type="evidence" value="ECO:0007669"/>
    <property type="project" value="UniProtKB-EC"/>
</dbReference>
<dbReference type="InterPro" id="IPR001260">
    <property type="entry name" value="Coprogen_oxidase_aer"/>
</dbReference>
<dbReference type="NCBIfam" id="NF003727">
    <property type="entry name" value="PRK05330.1"/>
    <property type="match status" value="1"/>
</dbReference>
<comment type="similarity">
    <text evidence="2">Belongs to the aerobic coproporphyrinogen-III oxidase family.</text>
</comment>
<keyword evidence="6" id="KW-0350">Heme biosynthesis</keyword>
<keyword evidence="7" id="KW-0627">Porphyrin biosynthesis</keyword>
<evidence type="ECO:0000256" key="6">
    <source>
        <dbReference type="ARBA" id="ARBA00023133"/>
    </source>
</evidence>
<dbReference type="AlphaFoldDB" id="A0A6P6XSQ4"/>
<evidence type="ECO:0000256" key="1">
    <source>
        <dbReference type="ARBA" id="ARBA00005168"/>
    </source>
</evidence>
<dbReference type="KEGG" id="dpte:113790967"/>
<dbReference type="GO" id="GO:0006782">
    <property type="term" value="P:protoporphyrinogen IX biosynthetic process"/>
    <property type="evidence" value="ECO:0007669"/>
    <property type="project" value="UniProtKB-UniPathway"/>
</dbReference>
<reference evidence="9" key="1">
    <citation type="submission" date="2025-08" db="UniProtKB">
        <authorList>
            <consortium name="RefSeq"/>
        </authorList>
    </citation>
    <scope>IDENTIFICATION</scope>
    <source>
        <strain evidence="9">Airmid</strain>
    </source>
</reference>
<dbReference type="InterPro" id="IPR036406">
    <property type="entry name" value="Coprogen_oxidase_aer_sf"/>
</dbReference>
<dbReference type="FunCoup" id="A0A6P6XSQ4">
    <property type="interactions" value="967"/>
</dbReference>
<keyword evidence="5" id="KW-0560">Oxidoreductase</keyword>
<evidence type="ECO:0000256" key="7">
    <source>
        <dbReference type="ARBA" id="ARBA00023244"/>
    </source>
</evidence>
<dbReference type="OMA" id="VHANWRY"/>
<dbReference type="InterPro" id="IPR018375">
    <property type="entry name" value="Coprogen_oxidase_CS"/>
</dbReference>
<comment type="subunit">
    <text evidence="3">Homodimer.</text>
</comment>
<dbReference type="RefSeq" id="XP_027196477.1">
    <property type="nucleotide sequence ID" value="XM_027340676.1"/>
</dbReference>
<evidence type="ECO:0000256" key="5">
    <source>
        <dbReference type="ARBA" id="ARBA00023002"/>
    </source>
</evidence>
<dbReference type="CTD" id="44701"/>
<comment type="pathway">
    <text evidence="1">Porphyrin-containing compound metabolism; protoporphyrin-IX biosynthesis; protoporphyrinogen-IX from coproporphyrinogen-III (O2 route): step 1/1.</text>
</comment>
<organism evidence="8 9">
    <name type="scientific">Dermatophagoides pteronyssinus</name>
    <name type="common">European house dust mite</name>
    <dbReference type="NCBI Taxonomy" id="6956"/>
    <lineage>
        <taxon>Eukaryota</taxon>
        <taxon>Metazoa</taxon>
        <taxon>Ecdysozoa</taxon>
        <taxon>Arthropoda</taxon>
        <taxon>Chelicerata</taxon>
        <taxon>Arachnida</taxon>
        <taxon>Acari</taxon>
        <taxon>Acariformes</taxon>
        <taxon>Sarcoptiformes</taxon>
        <taxon>Astigmata</taxon>
        <taxon>Psoroptidia</taxon>
        <taxon>Analgoidea</taxon>
        <taxon>Pyroglyphidae</taxon>
        <taxon>Dermatophagoidinae</taxon>
        <taxon>Dermatophagoides</taxon>
    </lineage>
</organism>
<dbReference type="OrthoDB" id="15318at2759"/>
<dbReference type="Gene3D" id="3.40.1500.10">
    <property type="entry name" value="Coproporphyrinogen III oxidase, aerobic"/>
    <property type="match status" value="1"/>
</dbReference>
<dbReference type="Proteomes" id="UP000515146">
    <property type="component" value="Unplaced"/>
</dbReference>